<dbReference type="PROSITE" id="PS50975">
    <property type="entry name" value="ATP_GRASP"/>
    <property type="match status" value="1"/>
</dbReference>
<keyword evidence="16" id="KW-0092">Biotin</keyword>
<dbReference type="InterPro" id="IPR011764">
    <property type="entry name" value="Biotin_carboxylation_dom"/>
</dbReference>
<dbReference type="InterPro" id="IPR016185">
    <property type="entry name" value="PreATP-grasp_dom_sf"/>
</dbReference>
<keyword evidence="7" id="KW-0436">Ligase</keyword>
<dbReference type="Pfam" id="PF02786">
    <property type="entry name" value="CPSase_L_D2"/>
    <property type="match status" value="2"/>
</dbReference>
<evidence type="ECO:0000256" key="8">
    <source>
        <dbReference type="ARBA" id="ARBA00022640"/>
    </source>
</evidence>
<evidence type="ECO:0000256" key="12">
    <source>
        <dbReference type="ARBA" id="ARBA00022842"/>
    </source>
</evidence>
<name>A0A8J5LFK7_ZINOF</name>
<evidence type="ECO:0000259" key="20">
    <source>
        <dbReference type="PROSITE" id="PS50975"/>
    </source>
</evidence>
<keyword evidence="15" id="KW-0464">Manganese</keyword>
<dbReference type="PROSITE" id="PS00867">
    <property type="entry name" value="CPSASE_2"/>
    <property type="match status" value="1"/>
</dbReference>
<evidence type="ECO:0000256" key="6">
    <source>
        <dbReference type="ARBA" id="ARBA00022528"/>
    </source>
</evidence>
<dbReference type="GO" id="GO:0009507">
    <property type="term" value="C:chloroplast"/>
    <property type="evidence" value="ECO:0007669"/>
    <property type="project" value="UniProtKB-SubCell"/>
</dbReference>
<evidence type="ECO:0000256" key="18">
    <source>
        <dbReference type="ARBA" id="ARBA00062964"/>
    </source>
</evidence>
<evidence type="ECO:0000259" key="21">
    <source>
        <dbReference type="PROSITE" id="PS50979"/>
    </source>
</evidence>
<dbReference type="SUPFAM" id="SSF52440">
    <property type="entry name" value="PreATP-grasp domain"/>
    <property type="match status" value="1"/>
</dbReference>
<keyword evidence="13" id="KW-0809">Transit peptide</keyword>
<evidence type="ECO:0000256" key="14">
    <source>
        <dbReference type="ARBA" id="ARBA00023098"/>
    </source>
</evidence>
<evidence type="ECO:0000256" key="15">
    <source>
        <dbReference type="ARBA" id="ARBA00023211"/>
    </source>
</evidence>
<dbReference type="EC" id="6.3.4.14" evidence="4"/>
<comment type="pathway">
    <text evidence="3">Lipid metabolism; malonyl-CoA biosynthesis; malonyl-CoA from acetyl-CoA: step 1/1.</text>
</comment>
<keyword evidence="23" id="KW-1185">Reference proteome</keyword>
<evidence type="ECO:0000256" key="9">
    <source>
        <dbReference type="ARBA" id="ARBA00022723"/>
    </source>
</evidence>
<evidence type="ECO:0000256" key="7">
    <source>
        <dbReference type="ARBA" id="ARBA00022598"/>
    </source>
</evidence>
<dbReference type="EMBL" id="JACMSC010000007">
    <property type="protein sequence ID" value="KAG6513062.1"/>
    <property type="molecule type" value="Genomic_DNA"/>
</dbReference>
<dbReference type="AlphaFoldDB" id="A0A8J5LFK7"/>
<keyword evidence="8" id="KW-0934">Plastid</keyword>
<comment type="subcellular location">
    <subcellularLocation>
        <location evidence="2">Plastid</location>
        <location evidence="2">Chloroplast</location>
    </subcellularLocation>
</comment>
<evidence type="ECO:0000256" key="16">
    <source>
        <dbReference type="ARBA" id="ARBA00023267"/>
    </source>
</evidence>
<evidence type="ECO:0000313" key="23">
    <source>
        <dbReference type="Proteomes" id="UP000734854"/>
    </source>
</evidence>
<evidence type="ECO:0000256" key="17">
    <source>
        <dbReference type="ARBA" id="ARBA00048600"/>
    </source>
</evidence>
<dbReference type="Pfam" id="PF00289">
    <property type="entry name" value="Biotin_carb_N"/>
    <property type="match status" value="1"/>
</dbReference>
<keyword evidence="11 19" id="KW-0067">ATP-binding</keyword>
<proteinExistence type="predicted"/>
<dbReference type="Proteomes" id="UP000734854">
    <property type="component" value="Unassembled WGS sequence"/>
</dbReference>
<evidence type="ECO:0000256" key="11">
    <source>
        <dbReference type="ARBA" id="ARBA00022840"/>
    </source>
</evidence>
<keyword evidence="14" id="KW-0443">Lipid metabolism</keyword>
<dbReference type="GO" id="GO:0006629">
    <property type="term" value="P:lipid metabolic process"/>
    <property type="evidence" value="ECO:0007669"/>
    <property type="project" value="UniProtKB-KW"/>
</dbReference>
<dbReference type="InterPro" id="IPR005482">
    <property type="entry name" value="Biotin_COase_C"/>
</dbReference>
<dbReference type="Gene3D" id="3.30.470.20">
    <property type="entry name" value="ATP-grasp fold, B domain"/>
    <property type="match status" value="2"/>
</dbReference>
<sequence>MDSIVYCKSPSLPTTGLFPRFAGGIKSSRCISRLGWASNFSSICSPRRNARMTRRSNNHGGALCATCQAEKILVANRGEIAVRVIRTAHEMGIPCVAVHSTIDQEALHVRLADEAVCIGEGPSSQSYLVVENVLAAAINRGCTMLHPGYGFLSENANFVDTCKQRGINFIGPNPDSIRVMGDKATARETMKNAGVPTVPGSEGLLQSTNEAVKLANEIGFPVMIKATAGGGGRGMRLAKEPEEFVKLLQAIEGNLGRKVEWKKRSSRSRRCYVVGVTPNEEIMSELSGLTRGAEVAARGTKKDLDGILVNIPLSWICGRRDSVITTQGIYEQAKSEAQVAFGNDGVYLEKYIQNPRHIEFQVLADKYGNVVHFGERDCSIQRRNQKLLEEAPSPALNPELRKAMGDAAVAAAASIGYVGVGTIEFLLDERGSFYFMEMNTRIQVEHPVTEMISSTDLIEEQIRVALGERLRYKQEDIVLRGHSIECRINAEDAFKGFRPGPGKITSYLPSGGPFTRMDSHVYPGYVVPPTYDSLLGKLIVWAPTREKAIERMKRALDDTVITGIPTTIDYHKLILEIETFIQPLALNYLCMLLNPQDFKKGKVDTAFIPKHEQELAVVSTIHFTVD</sequence>
<dbReference type="PROSITE" id="PS50979">
    <property type="entry name" value="BC"/>
    <property type="match status" value="1"/>
</dbReference>
<feature type="domain" description="ATP-grasp" evidence="20">
    <location>
        <begin position="187"/>
        <end position="466"/>
    </location>
</feature>
<evidence type="ECO:0000256" key="1">
    <source>
        <dbReference type="ARBA" id="ARBA00003761"/>
    </source>
</evidence>
<keyword evidence="12" id="KW-0460">Magnesium</keyword>
<feature type="domain" description="Biotin carboxylation" evidence="21">
    <location>
        <begin position="68"/>
        <end position="613"/>
    </location>
</feature>
<gene>
    <name evidence="22" type="ORF">ZIOFF_023369</name>
</gene>
<accession>A0A8J5LFK7</accession>
<dbReference type="FunFam" id="3.30.470.20:FF:000045">
    <property type="entry name" value="Biotin carboxylase"/>
    <property type="match status" value="1"/>
</dbReference>
<evidence type="ECO:0000256" key="19">
    <source>
        <dbReference type="PROSITE-ProRule" id="PRU00409"/>
    </source>
</evidence>
<keyword evidence="5" id="KW-0444">Lipid biosynthesis</keyword>
<dbReference type="PANTHER" id="PTHR48095">
    <property type="entry name" value="PYRUVATE CARBOXYLASE SUBUNIT A"/>
    <property type="match status" value="1"/>
</dbReference>
<keyword evidence="6" id="KW-0150">Chloroplast</keyword>
<dbReference type="SUPFAM" id="SSF56059">
    <property type="entry name" value="Glutathione synthetase ATP-binding domain-like"/>
    <property type="match status" value="2"/>
</dbReference>
<dbReference type="FunFam" id="3.30.1490.20:FF:000018">
    <property type="entry name" value="Biotin carboxylase"/>
    <property type="match status" value="1"/>
</dbReference>
<dbReference type="InterPro" id="IPR005481">
    <property type="entry name" value="BC-like_N"/>
</dbReference>
<evidence type="ECO:0000256" key="13">
    <source>
        <dbReference type="ARBA" id="ARBA00022946"/>
    </source>
</evidence>
<protein>
    <recommendedName>
        <fullName evidence="4">biotin carboxylase</fullName>
        <ecNumber evidence="4">6.3.4.14</ecNumber>
    </recommendedName>
</protein>
<dbReference type="SMART" id="SM00878">
    <property type="entry name" value="Biotin_carb_C"/>
    <property type="match status" value="1"/>
</dbReference>
<dbReference type="InterPro" id="IPR011054">
    <property type="entry name" value="Rudment_hybrid_motif"/>
</dbReference>
<dbReference type="GO" id="GO:0004075">
    <property type="term" value="F:biotin carboxylase activity"/>
    <property type="evidence" value="ECO:0007669"/>
    <property type="project" value="UniProtKB-EC"/>
</dbReference>
<keyword evidence="10 19" id="KW-0547">Nucleotide-binding</keyword>
<comment type="subunit">
    <text evidence="18">Acetyl-CoA carboxylase is a heterohexamer composed of biotin carboxyl carrier protein, biotin carboxylase and two subunits each of ACCase subunit alpha and ACCase plastid-coded subunit beta (accD).</text>
</comment>
<reference evidence="22 23" key="1">
    <citation type="submission" date="2020-08" db="EMBL/GenBank/DDBJ databases">
        <title>Plant Genome Project.</title>
        <authorList>
            <person name="Zhang R.-G."/>
        </authorList>
    </citation>
    <scope>NUCLEOTIDE SEQUENCE [LARGE SCALE GENOMIC DNA]</scope>
    <source>
        <tissue evidence="22">Rhizome</tissue>
    </source>
</reference>
<comment type="function">
    <text evidence="1">This protein is a component of the acetyl coenzyme A carboxylase complex; first, biotin carboxylase catalyzes the carboxylation of the carrier protein and then the transcarboxylase transfers the carboxyl group to form malonyl-CoA.</text>
</comment>
<dbReference type="PANTHER" id="PTHR48095:SF2">
    <property type="entry name" value="BIOTIN CARBOXYLASE, CHLOROPLASTIC"/>
    <property type="match status" value="1"/>
</dbReference>
<evidence type="ECO:0000256" key="10">
    <source>
        <dbReference type="ARBA" id="ARBA00022741"/>
    </source>
</evidence>
<comment type="catalytic activity">
    <reaction evidence="17">
        <text>N(6)-biotinyl-L-lysyl-[protein] + hydrogencarbonate + ATP = N(6)-carboxybiotinyl-L-lysyl-[protein] + ADP + phosphate + H(+)</text>
        <dbReference type="Rhea" id="RHEA:13501"/>
        <dbReference type="Rhea" id="RHEA-COMP:10505"/>
        <dbReference type="Rhea" id="RHEA-COMP:10506"/>
        <dbReference type="ChEBI" id="CHEBI:15378"/>
        <dbReference type="ChEBI" id="CHEBI:17544"/>
        <dbReference type="ChEBI" id="CHEBI:30616"/>
        <dbReference type="ChEBI" id="CHEBI:43474"/>
        <dbReference type="ChEBI" id="CHEBI:83144"/>
        <dbReference type="ChEBI" id="CHEBI:83145"/>
        <dbReference type="ChEBI" id="CHEBI:456216"/>
        <dbReference type="EC" id="6.3.4.14"/>
    </reaction>
</comment>
<evidence type="ECO:0000313" key="22">
    <source>
        <dbReference type="EMBL" id="KAG6513062.1"/>
    </source>
</evidence>
<dbReference type="GO" id="GO:0046872">
    <property type="term" value="F:metal ion binding"/>
    <property type="evidence" value="ECO:0007669"/>
    <property type="project" value="UniProtKB-KW"/>
</dbReference>
<dbReference type="InterPro" id="IPR005479">
    <property type="entry name" value="CPAse_ATP-bd"/>
</dbReference>
<dbReference type="GO" id="GO:0005524">
    <property type="term" value="F:ATP binding"/>
    <property type="evidence" value="ECO:0007669"/>
    <property type="project" value="UniProtKB-UniRule"/>
</dbReference>
<evidence type="ECO:0000256" key="3">
    <source>
        <dbReference type="ARBA" id="ARBA00004956"/>
    </source>
</evidence>
<dbReference type="InterPro" id="IPR011761">
    <property type="entry name" value="ATP-grasp"/>
</dbReference>
<dbReference type="InterPro" id="IPR051602">
    <property type="entry name" value="ACC_Biotin_Carboxylase"/>
</dbReference>
<evidence type="ECO:0000256" key="2">
    <source>
        <dbReference type="ARBA" id="ARBA00004229"/>
    </source>
</evidence>
<comment type="caution">
    <text evidence="22">The sequence shown here is derived from an EMBL/GenBank/DDBJ whole genome shotgun (WGS) entry which is preliminary data.</text>
</comment>
<dbReference type="SUPFAM" id="SSF51246">
    <property type="entry name" value="Rudiment single hybrid motif"/>
    <property type="match status" value="1"/>
</dbReference>
<evidence type="ECO:0000256" key="5">
    <source>
        <dbReference type="ARBA" id="ARBA00022516"/>
    </source>
</evidence>
<evidence type="ECO:0000256" key="4">
    <source>
        <dbReference type="ARBA" id="ARBA00013263"/>
    </source>
</evidence>
<keyword evidence="9" id="KW-0479">Metal-binding</keyword>
<dbReference type="Pfam" id="PF02785">
    <property type="entry name" value="Biotin_carb_C"/>
    <property type="match status" value="1"/>
</dbReference>
<dbReference type="PROSITE" id="PS00866">
    <property type="entry name" value="CPSASE_1"/>
    <property type="match status" value="1"/>
</dbReference>
<dbReference type="FunFam" id="3.40.50.20:FF:000010">
    <property type="entry name" value="Propionyl-CoA carboxylase subunit alpha"/>
    <property type="match status" value="1"/>
</dbReference>
<organism evidence="22 23">
    <name type="scientific">Zingiber officinale</name>
    <name type="common">Ginger</name>
    <name type="synonym">Amomum zingiber</name>
    <dbReference type="NCBI Taxonomy" id="94328"/>
    <lineage>
        <taxon>Eukaryota</taxon>
        <taxon>Viridiplantae</taxon>
        <taxon>Streptophyta</taxon>
        <taxon>Embryophyta</taxon>
        <taxon>Tracheophyta</taxon>
        <taxon>Spermatophyta</taxon>
        <taxon>Magnoliopsida</taxon>
        <taxon>Liliopsida</taxon>
        <taxon>Zingiberales</taxon>
        <taxon>Zingiberaceae</taxon>
        <taxon>Zingiber</taxon>
    </lineage>
</organism>